<dbReference type="EMBL" id="KV010671">
    <property type="protein sequence ID" value="KZV27115.1"/>
    <property type="molecule type" value="Genomic_DNA"/>
</dbReference>
<reference evidence="2 3" key="1">
    <citation type="journal article" date="2015" name="Proc. Natl. Acad. Sci. U.S.A.">
        <title>The resurrection genome of Boea hygrometrica: A blueprint for survival of dehydration.</title>
        <authorList>
            <person name="Xiao L."/>
            <person name="Yang G."/>
            <person name="Zhang L."/>
            <person name="Yang X."/>
            <person name="Zhao S."/>
            <person name="Ji Z."/>
            <person name="Zhou Q."/>
            <person name="Hu M."/>
            <person name="Wang Y."/>
            <person name="Chen M."/>
            <person name="Xu Y."/>
            <person name="Jin H."/>
            <person name="Xiao X."/>
            <person name="Hu G."/>
            <person name="Bao F."/>
            <person name="Hu Y."/>
            <person name="Wan P."/>
            <person name="Li L."/>
            <person name="Deng X."/>
            <person name="Kuang T."/>
            <person name="Xiang C."/>
            <person name="Zhu J.K."/>
            <person name="Oliver M.J."/>
            <person name="He Y."/>
        </authorList>
    </citation>
    <scope>NUCLEOTIDE SEQUENCE [LARGE SCALE GENOMIC DNA]</scope>
    <source>
        <strain evidence="3">cv. XS01</strain>
    </source>
</reference>
<evidence type="ECO:0000313" key="2">
    <source>
        <dbReference type="EMBL" id="KZV27115.1"/>
    </source>
</evidence>
<organism evidence="2 3">
    <name type="scientific">Dorcoceras hygrometricum</name>
    <dbReference type="NCBI Taxonomy" id="472368"/>
    <lineage>
        <taxon>Eukaryota</taxon>
        <taxon>Viridiplantae</taxon>
        <taxon>Streptophyta</taxon>
        <taxon>Embryophyta</taxon>
        <taxon>Tracheophyta</taxon>
        <taxon>Spermatophyta</taxon>
        <taxon>Magnoliopsida</taxon>
        <taxon>eudicotyledons</taxon>
        <taxon>Gunneridae</taxon>
        <taxon>Pentapetalae</taxon>
        <taxon>asterids</taxon>
        <taxon>lamiids</taxon>
        <taxon>Lamiales</taxon>
        <taxon>Gesneriaceae</taxon>
        <taxon>Didymocarpoideae</taxon>
        <taxon>Trichosporeae</taxon>
        <taxon>Loxocarpinae</taxon>
        <taxon>Dorcoceras</taxon>
    </lineage>
</organism>
<feature type="region of interest" description="Disordered" evidence="1">
    <location>
        <begin position="179"/>
        <end position="202"/>
    </location>
</feature>
<evidence type="ECO:0000256" key="1">
    <source>
        <dbReference type="SAM" id="MobiDB-lite"/>
    </source>
</evidence>
<dbReference type="Proteomes" id="UP000250235">
    <property type="component" value="Unassembled WGS sequence"/>
</dbReference>
<dbReference type="AlphaFoldDB" id="A0A2Z7AZ57"/>
<accession>A0A2Z7AZ57</accession>
<name>A0A2Z7AZ57_9LAMI</name>
<proteinExistence type="predicted"/>
<gene>
    <name evidence="2" type="ORF">F511_28512</name>
</gene>
<evidence type="ECO:0000313" key="3">
    <source>
        <dbReference type="Proteomes" id="UP000250235"/>
    </source>
</evidence>
<keyword evidence="3" id="KW-1185">Reference proteome</keyword>
<sequence length="202" mass="22294">MVVDLIGIYGLKRPYFLETESIGPIGSAIGVTMKLQRWISSFGPGPVGPVQAAPLSPKSRRRRPPPPPPLIDRTCSDQFFEENPSALISSGLLVLADEGVSLPVVDLIDESTAAYREEPVSLRFWLEPGACRQQGSRISILPPPILNKFSLISMRELRIQYLCDPQWFRDTSSRGLTTFVTPKPHFRTNPSDHGKASSNIAP</sequence>
<protein>
    <submittedName>
        <fullName evidence="2">Uncharacterized protein</fullName>
    </submittedName>
</protein>
<feature type="region of interest" description="Disordered" evidence="1">
    <location>
        <begin position="49"/>
        <end position="70"/>
    </location>
</feature>